<name>A0ABY4YGR0_9MICO</name>
<feature type="region of interest" description="Disordered" evidence="1">
    <location>
        <begin position="29"/>
        <end position="57"/>
    </location>
</feature>
<feature type="signal peptide" evidence="2">
    <location>
        <begin position="1"/>
        <end position="24"/>
    </location>
</feature>
<protein>
    <submittedName>
        <fullName evidence="3">Uncharacterized protein</fullName>
    </submittedName>
</protein>
<evidence type="ECO:0000256" key="2">
    <source>
        <dbReference type="SAM" id="SignalP"/>
    </source>
</evidence>
<sequence length="466" mass="49757">MTRTRGRWPAPVAVVGALALTLAACDGAPPTAAPPSVASSTSATASDEADRTDAPSGAGITAEEAIALGEEMTAALASGDVEEWLSLTVLEGAAAQQQRDWFEGVQAVPMDVRELHPVFLANAAGEEGAEVEFSFRHQVTGVDAEPVVQPYVFTLVRADAGWRVSQVAGPDDVDAAYPQLWDLGPISVIETEHLLVVTEASAGTRRTTEALETAAAATLTEFPLPGPDRMLVMLASAEPVSAMLGQGEGASFGGWITPASSPEVERDGILPDVEDGAPGPVRVVLDRGEIEGEFSWYPRLDGGSPSMRNIATTVALSQQSGPHASPTTWVYEGVALWFQSVGDPEVRDMAAGDYRWAFETGSLPDALPPARWWEFYEEEDLSQHFYEAGSVFEYVEAQHGLEVTVALGLDLSRLDYFTDGDEAIDLALRDHLGVGTEEFEAAWVEWVAHEFGDDGEDSPVADDARR</sequence>
<gene>
    <name evidence="3" type="ORF">NF557_15360</name>
</gene>
<organism evidence="3 4">
    <name type="scientific">Ornithinimicrobium cryptoxanthini</name>
    <dbReference type="NCBI Taxonomy" id="2934161"/>
    <lineage>
        <taxon>Bacteria</taxon>
        <taxon>Bacillati</taxon>
        <taxon>Actinomycetota</taxon>
        <taxon>Actinomycetes</taxon>
        <taxon>Micrococcales</taxon>
        <taxon>Ornithinimicrobiaceae</taxon>
        <taxon>Ornithinimicrobium</taxon>
    </lineage>
</organism>
<evidence type="ECO:0000256" key="1">
    <source>
        <dbReference type="SAM" id="MobiDB-lite"/>
    </source>
</evidence>
<keyword evidence="4" id="KW-1185">Reference proteome</keyword>
<dbReference type="EMBL" id="CP099490">
    <property type="protein sequence ID" value="USQ75955.1"/>
    <property type="molecule type" value="Genomic_DNA"/>
</dbReference>
<dbReference type="RefSeq" id="WP_252620538.1">
    <property type="nucleotide sequence ID" value="NZ_CP099490.1"/>
</dbReference>
<keyword evidence="2" id="KW-0732">Signal</keyword>
<evidence type="ECO:0000313" key="4">
    <source>
        <dbReference type="Proteomes" id="UP001056535"/>
    </source>
</evidence>
<reference evidence="3" key="1">
    <citation type="submission" date="2022-06" db="EMBL/GenBank/DDBJ databases">
        <title>Ornithinimicrobium JY.X270.</title>
        <authorList>
            <person name="Huang Y."/>
        </authorList>
    </citation>
    <scope>NUCLEOTIDE SEQUENCE</scope>
    <source>
        <strain evidence="3">JY.X270</strain>
    </source>
</reference>
<feature type="compositionally biased region" description="Low complexity" evidence="1">
    <location>
        <begin position="29"/>
        <end position="46"/>
    </location>
</feature>
<dbReference type="Proteomes" id="UP001056535">
    <property type="component" value="Chromosome"/>
</dbReference>
<feature type="chain" id="PRO_5046525585" evidence="2">
    <location>
        <begin position="25"/>
        <end position="466"/>
    </location>
</feature>
<evidence type="ECO:0000313" key="3">
    <source>
        <dbReference type="EMBL" id="USQ75955.1"/>
    </source>
</evidence>
<accession>A0ABY4YGR0</accession>
<proteinExistence type="predicted"/>
<dbReference type="PROSITE" id="PS51257">
    <property type="entry name" value="PROKAR_LIPOPROTEIN"/>
    <property type="match status" value="1"/>
</dbReference>